<evidence type="ECO:0000256" key="7">
    <source>
        <dbReference type="ARBA" id="ARBA00022989"/>
    </source>
</evidence>
<dbReference type="STRING" id="1330330.IX53_07640"/>
<dbReference type="AlphaFoldDB" id="A0A0G2ZFW4"/>
<feature type="transmembrane region" description="Helical" evidence="10">
    <location>
        <begin position="207"/>
        <end position="226"/>
    </location>
</feature>
<feature type="transmembrane region" description="Helical" evidence="10">
    <location>
        <begin position="6"/>
        <end position="27"/>
    </location>
</feature>
<keyword evidence="7 10" id="KW-1133">Transmembrane helix</keyword>
<dbReference type="GO" id="GO:0005304">
    <property type="term" value="F:L-valine transmembrane transporter activity"/>
    <property type="evidence" value="ECO:0007669"/>
    <property type="project" value="TreeGrafter"/>
</dbReference>
<comment type="subcellular location">
    <subcellularLocation>
        <location evidence="1">Cell membrane</location>
        <topology evidence="1">Multi-pass membrane protein</topology>
    </subcellularLocation>
</comment>
<dbReference type="GO" id="GO:0015188">
    <property type="term" value="F:L-isoleucine transmembrane transporter activity"/>
    <property type="evidence" value="ECO:0007669"/>
    <property type="project" value="TreeGrafter"/>
</dbReference>
<feature type="transmembrane region" description="Helical" evidence="10">
    <location>
        <begin position="156"/>
        <end position="178"/>
    </location>
</feature>
<keyword evidence="12" id="KW-1185">Reference proteome</keyword>
<reference evidence="11 12" key="1">
    <citation type="submission" date="2015-04" db="EMBL/GenBank/DDBJ databases">
        <title>Complete Genome Sequence of Kosmotoga pacifica SLHLJ1.</title>
        <authorList>
            <person name="Jiang L.J."/>
            <person name="Shao Z.Z."/>
            <person name="Jebbar M."/>
        </authorList>
    </citation>
    <scope>NUCLEOTIDE SEQUENCE [LARGE SCALE GENOMIC DNA]</scope>
    <source>
        <strain evidence="11 12">SLHLJ1</strain>
    </source>
</reference>
<name>A0A0G2ZFW4_9BACT</name>
<dbReference type="GO" id="GO:1903806">
    <property type="term" value="P:L-isoleucine import across plasma membrane"/>
    <property type="evidence" value="ECO:0007669"/>
    <property type="project" value="TreeGrafter"/>
</dbReference>
<dbReference type="EMBL" id="CP011232">
    <property type="protein sequence ID" value="AKI97708.1"/>
    <property type="molecule type" value="Genomic_DNA"/>
</dbReference>
<dbReference type="GO" id="GO:0015808">
    <property type="term" value="P:L-alanine transport"/>
    <property type="evidence" value="ECO:0007669"/>
    <property type="project" value="TreeGrafter"/>
</dbReference>
<dbReference type="PATRIC" id="fig|1330330.3.peg.1547"/>
<dbReference type="GO" id="GO:0042941">
    <property type="term" value="P:D-alanine transmembrane transport"/>
    <property type="evidence" value="ECO:0007669"/>
    <property type="project" value="TreeGrafter"/>
</dbReference>
<keyword evidence="2" id="KW-0813">Transport</keyword>
<dbReference type="RefSeq" id="WP_047754843.1">
    <property type="nucleotide sequence ID" value="NZ_CAJUHA010000017.1"/>
</dbReference>
<dbReference type="InterPro" id="IPR001851">
    <property type="entry name" value="ABC_transp_permease"/>
</dbReference>
<sequence>MNLFTFLQNLVNGLSLGSLYALIAIGYSMVYGILRLINFAHGDVFMMAVYFAFFLVTLGKVPWLISFTLAILAAALLGFAIDRVAYKPIRNAPRISALITAIGVSFFLESFAVVVFSGIPRSFRNIYPGFLNNMIILGGHEEVKYGRNVIVGGLRIPVVSLVILGVTALALVILWWIVYKTKIGMAMRAVSVDIPTTSLMGVNVDMVIGFTFALGSALAAVGGLLWATRYPQLWPYMGFMPGLKAFIAAVFGGIGSIQGAVVGGFLLGLTEIMLVGFFPKMAGYRDAFAFLILILILSIKPEGLLGKKSAVKV</sequence>
<dbReference type="PANTHER" id="PTHR11795">
    <property type="entry name" value="BRANCHED-CHAIN AMINO ACID TRANSPORT SYSTEM PERMEASE PROTEIN LIVH"/>
    <property type="match status" value="1"/>
</dbReference>
<dbReference type="OrthoDB" id="9807115at2"/>
<dbReference type="CDD" id="cd06582">
    <property type="entry name" value="TM_PBP1_LivH_like"/>
    <property type="match status" value="1"/>
</dbReference>
<feature type="transmembrane region" description="Helical" evidence="10">
    <location>
        <begin position="64"/>
        <end position="85"/>
    </location>
</feature>
<feature type="transmembrane region" description="Helical" evidence="10">
    <location>
        <begin position="246"/>
        <end position="270"/>
    </location>
</feature>
<organism evidence="11 12">
    <name type="scientific">Kosmotoga pacifica</name>
    <dbReference type="NCBI Taxonomy" id="1330330"/>
    <lineage>
        <taxon>Bacteria</taxon>
        <taxon>Thermotogati</taxon>
        <taxon>Thermotogota</taxon>
        <taxon>Thermotogae</taxon>
        <taxon>Kosmotogales</taxon>
        <taxon>Kosmotogaceae</taxon>
        <taxon>Kosmotoga</taxon>
    </lineage>
</organism>
<evidence type="ECO:0000256" key="8">
    <source>
        <dbReference type="ARBA" id="ARBA00023136"/>
    </source>
</evidence>
<keyword evidence="6" id="KW-0029">Amino-acid transport</keyword>
<evidence type="ECO:0000256" key="6">
    <source>
        <dbReference type="ARBA" id="ARBA00022970"/>
    </source>
</evidence>
<feature type="transmembrane region" description="Helical" evidence="10">
    <location>
        <begin position="97"/>
        <end position="119"/>
    </location>
</feature>
<keyword evidence="5 10" id="KW-0812">Transmembrane</keyword>
<keyword evidence="3" id="KW-1003">Cell membrane</keyword>
<evidence type="ECO:0000313" key="12">
    <source>
        <dbReference type="Proteomes" id="UP000035159"/>
    </source>
</evidence>
<evidence type="ECO:0000256" key="10">
    <source>
        <dbReference type="SAM" id="Phobius"/>
    </source>
</evidence>
<keyword evidence="4" id="KW-0997">Cell inner membrane</keyword>
<evidence type="ECO:0000256" key="9">
    <source>
        <dbReference type="ARBA" id="ARBA00037998"/>
    </source>
</evidence>
<accession>A0A0G2ZFW4</accession>
<proteinExistence type="inferred from homology"/>
<protein>
    <submittedName>
        <fullName evidence="11">ABC transporter permease</fullName>
    </submittedName>
</protein>
<dbReference type="Pfam" id="PF02653">
    <property type="entry name" value="BPD_transp_2"/>
    <property type="match status" value="1"/>
</dbReference>
<evidence type="ECO:0000256" key="4">
    <source>
        <dbReference type="ARBA" id="ARBA00022519"/>
    </source>
</evidence>
<dbReference type="KEGG" id="kpf:IX53_07640"/>
<feature type="transmembrane region" description="Helical" evidence="10">
    <location>
        <begin position="39"/>
        <end position="58"/>
    </location>
</feature>
<dbReference type="PANTHER" id="PTHR11795:SF371">
    <property type="entry name" value="HIGH-AFFINITY BRANCHED-CHAIN AMINO ACID TRANSPORT SYSTEM PERMEASE PROTEIN LIVH"/>
    <property type="match status" value="1"/>
</dbReference>
<dbReference type="GO" id="GO:0015190">
    <property type="term" value="F:L-leucine transmembrane transporter activity"/>
    <property type="evidence" value="ECO:0007669"/>
    <property type="project" value="TreeGrafter"/>
</dbReference>
<comment type="similarity">
    <text evidence="9">Belongs to the binding-protein-dependent transport system permease family. LivHM subfamily.</text>
</comment>
<evidence type="ECO:0000256" key="2">
    <source>
        <dbReference type="ARBA" id="ARBA00022448"/>
    </source>
</evidence>
<feature type="transmembrane region" description="Helical" evidence="10">
    <location>
        <begin position="282"/>
        <end position="299"/>
    </location>
</feature>
<dbReference type="InterPro" id="IPR052157">
    <property type="entry name" value="BCAA_transport_permease"/>
</dbReference>
<evidence type="ECO:0000256" key="1">
    <source>
        <dbReference type="ARBA" id="ARBA00004651"/>
    </source>
</evidence>
<keyword evidence="8 10" id="KW-0472">Membrane</keyword>
<dbReference type="Proteomes" id="UP000035159">
    <property type="component" value="Chromosome"/>
</dbReference>
<evidence type="ECO:0000313" key="11">
    <source>
        <dbReference type="EMBL" id="AKI97708.1"/>
    </source>
</evidence>
<evidence type="ECO:0000256" key="5">
    <source>
        <dbReference type="ARBA" id="ARBA00022692"/>
    </source>
</evidence>
<gene>
    <name evidence="11" type="ORF">IX53_07640</name>
</gene>
<evidence type="ECO:0000256" key="3">
    <source>
        <dbReference type="ARBA" id="ARBA00022475"/>
    </source>
</evidence>
<dbReference type="GO" id="GO:0005886">
    <property type="term" value="C:plasma membrane"/>
    <property type="evidence" value="ECO:0007669"/>
    <property type="project" value="UniProtKB-SubCell"/>
</dbReference>
<dbReference type="GO" id="GO:0015192">
    <property type="term" value="F:L-phenylalanine transmembrane transporter activity"/>
    <property type="evidence" value="ECO:0007669"/>
    <property type="project" value="TreeGrafter"/>
</dbReference>